<dbReference type="InterPro" id="IPR012340">
    <property type="entry name" value="NA-bd_OB-fold"/>
</dbReference>
<name>A0ABY1NI21_9RHOB</name>
<comment type="cofactor">
    <cofactor evidence="8">
        <name>Zn(2+)</name>
        <dbReference type="ChEBI" id="CHEBI:29105"/>
    </cofactor>
    <text evidence="8">Binds 2 Zn(2+) ions per homotetramer.</text>
</comment>
<keyword evidence="8" id="KW-0997">Cell inner membrane</keyword>
<protein>
    <recommendedName>
        <fullName evidence="8">Ribonuclease E</fullName>
        <shortName evidence="8">RNase E</shortName>
        <ecNumber evidence="8">3.1.26.12</ecNumber>
    </recommendedName>
</protein>
<dbReference type="Pfam" id="PF20833">
    <property type="entry name" value="RNase_E_G_Thio"/>
    <property type="match status" value="1"/>
</dbReference>
<dbReference type="InterPro" id="IPR004659">
    <property type="entry name" value="RNase_E/G"/>
</dbReference>
<keyword evidence="8" id="KW-0699">rRNA-binding</keyword>
<keyword evidence="8" id="KW-1003">Cell membrane</keyword>
<feature type="compositionally biased region" description="Low complexity" evidence="9">
    <location>
        <begin position="944"/>
        <end position="956"/>
    </location>
</feature>
<feature type="compositionally biased region" description="Low complexity" evidence="9">
    <location>
        <begin position="138"/>
        <end position="148"/>
    </location>
</feature>
<feature type="compositionally biased region" description="Basic residues" evidence="9">
    <location>
        <begin position="1086"/>
        <end position="1096"/>
    </location>
</feature>
<evidence type="ECO:0000256" key="1">
    <source>
        <dbReference type="ARBA" id="ARBA00022490"/>
    </source>
</evidence>
<feature type="compositionally biased region" description="Basic residues" evidence="9">
    <location>
        <begin position="409"/>
        <end position="420"/>
    </location>
</feature>
<evidence type="ECO:0000256" key="4">
    <source>
        <dbReference type="ARBA" id="ARBA00022759"/>
    </source>
</evidence>
<feature type="compositionally biased region" description="Basic residues" evidence="9">
    <location>
        <begin position="112"/>
        <end position="122"/>
    </location>
</feature>
<keyword evidence="8" id="KW-0698">rRNA processing</keyword>
<evidence type="ECO:0000256" key="6">
    <source>
        <dbReference type="ARBA" id="ARBA00022842"/>
    </source>
</evidence>
<dbReference type="Gene3D" id="3.40.1260.20">
    <property type="entry name" value="Ribonuclease E, catalytic domain"/>
    <property type="match status" value="1"/>
</dbReference>
<comment type="caution">
    <text evidence="12">The sequence shown here is derived from an EMBL/GenBank/DDBJ whole genome shotgun (WGS) entry which is preliminary data.</text>
</comment>
<keyword evidence="4 8" id="KW-0255">Endonuclease</keyword>
<dbReference type="Proteomes" id="UP001157961">
    <property type="component" value="Unassembled WGS sequence"/>
</dbReference>
<reference evidence="12 13" key="1">
    <citation type="submission" date="2017-05" db="EMBL/GenBank/DDBJ databases">
        <authorList>
            <person name="Varghese N."/>
            <person name="Submissions S."/>
        </authorList>
    </citation>
    <scope>NUCLEOTIDE SEQUENCE [LARGE SCALE GENOMIC DNA]</scope>
    <source>
        <strain evidence="12 13">DSM 29734</strain>
    </source>
</reference>
<feature type="compositionally biased region" description="Acidic residues" evidence="9">
    <location>
        <begin position="277"/>
        <end position="295"/>
    </location>
</feature>
<sequence>MAKKMLIDATHAEETRVVVVDGNKVEEFDFESENKRQLAGNIYLAKVTRVEPSLQAAFVDYGGNRHGFLAFSEIHPDYYQIPVADREALLEEERAYAESLKARDEEEEKPKSRSRRSRSRKKKPEDQVAADAAEAETSEVVTETSAAEISGMETIDLVEDAGSADEGLSPMELVEETPVEEPVEGETANADDAVEGTSETEVVAEVEEAASEEGVEETPVAEVAADVTSEEVVPEAEVTQDDDADVSADEDNKDDGPKTIAANTEGEDAVVSKDPETGAETETEASAAPEEETSEEAPAAVEDATVEEDVAVEAQDAAAEEGSVEAKDVTSKGQADADVAEEVPTEETVAETDVAADEVATKDDAATADTNETEVAETAEAESGAGEDTADKEASEADAQSDDEENGKKSNRRRSRRRGKRSDATEKDESIESVADDDDIEDIRPPRKPRARRYKIQEVVKVRQILLVQVVKEERGNKGAALTTYLSLAGRYCVLMPNTARGGGISRKITNAVDRKKLKEISSEIDVPQGAGLIVRTAGAKRTKSEIKRDYEYLQRLWEQIRELTLKSIAPAKIYEEGDLIKRSIRDLYSREIDEVLVEGERGYRIAKDFMKMIMPSHAKNVKRYQDTLPLFARYQVESYLSGMFNPTVQLKSGGYIVIGVTEALVAIDVNSGRATKEGSIEETALKTNLEAAEEVARQLRLRDLAGLIVIDFIDMDERKNNTAVEKRMKDKLKTDRARIQVGRISGFGLMEMSRQRLRPGMIEATTQPCAHCHGTGLIRSDDNLALSILREIEEEGTRGRSREVLVKAPVAIVNYLMNHKREHVAQIEARYGLSVRIEADPHLVSPNFEIEKFKTATRVVPEVEATVVSGDISIMDAIDDAEVEDAEVISEESVVEDKPAEDEGEDKPKKRRRRRRRRRGNGEGEDSADGETKPDSEAASEQPESGDVSEGGSETSVEETPEGEEKPKKRSRSRRSRSRGKKTEAASEDTVAEDVTPEDASAEAEAQPSEVVEPQATDDVPVEVTATPEPANASEEVSTPEAAVESSKTVEAPVEEAAEVSRQPEVVEVQPEPAMEPEKPAAPPKPKRRGWWSRG</sequence>
<evidence type="ECO:0000256" key="2">
    <source>
        <dbReference type="ARBA" id="ARBA00022722"/>
    </source>
</evidence>
<evidence type="ECO:0000259" key="10">
    <source>
        <dbReference type="Pfam" id="PF10150"/>
    </source>
</evidence>
<feature type="compositionally biased region" description="Acidic residues" evidence="9">
    <location>
        <begin position="371"/>
        <end position="380"/>
    </location>
</feature>
<keyword evidence="3 8" id="KW-0479">Metal-binding</keyword>
<dbReference type="EC" id="3.1.26.12" evidence="8"/>
<feature type="binding site" evidence="8">
    <location>
        <position position="669"/>
    </location>
    <ligand>
        <name>Mg(2+)</name>
        <dbReference type="ChEBI" id="CHEBI:18420"/>
        <note>catalytic</note>
    </ligand>
</feature>
<gene>
    <name evidence="8" type="primary">rne</name>
    <name evidence="12" type="ORF">SAMN06265373_102117</name>
</gene>
<dbReference type="PANTHER" id="PTHR30001">
    <property type="entry name" value="RIBONUCLEASE"/>
    <property type="match status" value="1"/>
</dbReference>
<feature type="region of interest" description="Required for zinc-mediated homotetramerization and catalytic activity" evidence="8">
    <location>
        <begin position="770"/>
        <end position="773"/>
    </location>
</feature>
<feature type="compositionally biased region" description="Acidic residues" evidence="9">
    <location>
        <begin position="885"/>
        <end position="906"/>
    </location>
</feature>
<keyword evidence="6 8" id="KW-0460">Magnesium</keyword>
<feature type="compositionally biased region" description="Acidic residues" evidence="9">
    <location>
        <begin position="431"/>
        <end position="441"/>
    </location>
</feature>
<keyword evidence="8" id="KW-0862">Zinc</keyword>
<keyword evidence="2 8" id="KW-0540">Nuclease</keyword>
<feature type="compositionally biased region" description="Basic and acidic residues" evidence="9">
    <location>
        <begin position="98"/>
        <end position="111"/>
    </location>
</feature>
<dbReference type="HAMAP" id="MF_00970">
    <property type="entry name" value="RNase_E"/>
    <property type="match status" value="1"/>
</dbReference>
<feature type="domain" description="RNA-binding protein AU-1/Ribonuclease E/G" evidence="10">
    <location>
        <begin position="487"/>
        <end position="757"/>
    </location>
</feature>
<evidence type="ECO:0000256" key="9">
    <source>
        <dbReference type="SAM" id="MobiDB-lite"/>
    </source>
</evidence>
<dbReference type="InterPro" id="IPR019307">
    <property type="entry name" value="RNA-bd_AU-1/RNase_E/G"/>
</dbReference>
<feature type="compositionally biased region" description="Acidic residues" evidence="9">
    <location>
        <begin position="202"/>
        <end position="216"/>
    </location>
</feature>
<dbReference type="CDD" id="cd04453">
    <property type="entry name" value="S1_RNase_E"/>
    <property type="match status" value="1"/>
</dbReference>
<evidence type="ECO:0000313" key="13">
    <source>
        <dbReference type="Proteomes" id="UP001157961"/>
    </source>
</evidence>
<comment type="cofactor">
    <cofactor evidence="8">
        <name>Mg(2+)</name>
        <dbReference type="ChEBI" id="CHEBI:18420"/>
    </cofactor>
    <text evidence="8">Binds 1 Mg(2+) ion per subunit.</text>
</comment>
<evidence type="ECO:0000313" key="12">
    <source>
        <dbReference type="EMBL" id="SMP10249.1"/>
    </source>
</evidence>
<feature type="domain" description="RNase E/G thioredoxin-like" evidence="11">
    <location>
        <begin position="769"/>
        <end position="853"/>
    </location>
</feature>
<feature type="compositionally biased region" description="Acidic residues" evidence="9">
    <location>
        <begin position="987"/>
        <end position="1003"/>
    </location>
</feature>
<dbReference type="NCBIfam" id="TIGR00757">
    <property type="entry name" value="RNaseEG"/>
    <property type="match status" value="1"/>
</dbReference>
<comment type="function">
    <text evidence="8">Endoribonuclease that plays a central role in RNA processing and decay. Required for the maturation of 5S and 16S rRNAs and the majority of tRNAs. Also involved in the degradation of most mRNAs.</text>
</comment>
<evidence type="ECO:0000256" key="8">
    <source>
        <dbReference type="HAMAP-Rule" id="MF_00970"/>
    </source>
</evidence>
<comment type="similarity">
    <text evidence="8">Belongs to the RNase E/G family. RNase E subfamily.</text>
</comment>
<dbReference type="Pfam" id="PF10150">
    <property type="entry name" value="RNase_E_G"/>
    <property type="match status" value="1"/>
</dbReference>
<feature type="compositionally biased region" description="Acidic residues" evidence="9">
    <location>
        <begin position="228"/>
        <end position="253"/>
    </location>
</feature>
<evidence type="ECO:0000256" key="7">
    <source>
        <dbReference type="ARBA" id="ARBA00022884"/>
    </source>
</evidence>
<feature type="compositionally biased region" description="Basic residues" evidence="9">
    <location>
        <begin position="969"/>
        <end position="981"/>
    </location>
</feature>
<feature type="region of interest" description="Disordered" evidence="9">
    <location>
        <begin position="885"/>
        <end position="1096"/>
    </location>
</feature>
<keyword evidence="7 8" id="KW-0694">RNA-binding</keyword>
<comment type="subcellular location">
    <subcellularLocation>
        <location evidence="8">Cytoplasm</location>
    </subcellularLocation>
    <subcellularLocation>
        <location evidence="8">Cell inner membrane</location>
        <topology evidence="8">Peripheral membrane protein</topology>
        <orientation evidence="8">Cytoplasmic side</orientation>
    </subcellularLocation>
</comment>
<feature type="compositionally biased region" description="Basic residues" evidence="9">
    <location>
        <begin position="910"/>
        <end position="920"/>
    </location>
</feature>
<comment type="catalytic activity">
    <reaction evidence="8">
        <text>Endonucleolytic cleavage of single-stranded RNA in A- and U-rich regions.</text>
        <dbReference type="EC" id="3.1.26.12"/>
    </reaction>
</comment>
<feature type="binding site" evidence="8">
    <location>
        <position position="773"/>
    </location>
    <ligand>
        <name>Zn(2+)</name>
        <dbReference type="ChEBI" id="CHEBI:29105"/>
        <note>ligand shared between dimeric partners</note>
    </ligand>
</feature>
<organism evidence="12 13">
    <name type="scientific">Shimia sagamensis</name>
    <dbReference type="NCBI Taxonomy" id="1566352"/>
    <lineage>
        <taxon>Bacteria</taxon>
        <taxon>Pseudomonadati</taxon>
        <taxon>Pseudomonadota</taxon>
        <taxon>Alphaproteobacteria</taxon>
        <taxon>Rhodobacterales</taxon>
        <taxon>Roseobacteraceae</taxon>
    </lineage>
</organism>
<feature type="binding site" evidence="8">
    <location>
        <position position="712"/>
    </location>
    <ligand>
        <name>Mg(2+)</name>
        <dbReference type="ChEBI" id="CHEBI:18420"/>
        <note>catalytic</note>
    </ligand>
</feature>
<dbReference type="RefSeq" id="WP_283424879.1">
    <property type="nucleotide sequence ID" value="NZ_FXTY01000002.1"/>
</dbReference>
<comment type="subunit">
    <text evidence="8">Homotetramer formed by a dimer of dimers.</text>
</comment>
<feature type="binding site" evidence="8">
    <location>
        <position position="770"/>
    </location>
    <ligand>
        <name>Zn(2+)</name>
        <dbReference type="ChEBI" id="CHEBI:29105"/>
        <note>ligand shared between dimeric partners</note>
    </ligand>
</feature>
<dbReference type="PANTHER" id="PTHR30001:SF1">
    <property type="entry name" value="RIBONUCLEASE E_G-LIKE PROTEIN, CHLOROPLASTIC"/>
    <property type="match status" value="1"/>
</dbReference>
<feature type="compositionally biased region" description="Acidic residues" evidence="9">
    <location>
        <begin position="338"/>
        <end position="356"/>
    </location>
</feature>
<feature type="region of interest" description="Disordered" evidence="9">
    <location>
        <begin position="176"/>
        <end position="446"/>
    </location>
</feature>
<dbReference type="InterPro" id="IPR048583">
    <property type="entry name" value="RNase_E_G_thioredoxin-like"/>
</dbReference>
<accession>A0ABY1NI21</accession>
<proteinExistence type="inferred from homology"/>
<dbReference type="SUPFAM" id="SSF50249">
    <property type="entry name" value="Nucleic acid-binding proteins"/>
    <property type="match status" value="1"/>
</dbReference>
<dbReference type="EMBL" id="FXTY01000002">
    <property type="protein sequence ID" value="SMP10249.1"/>
    <property type="molecule type" value="Genomic_DNA"/>
</dbReference>
<dbReference type="InterPro" id="IPR028878">
    <property type="entry name" value="RNase_E"/>
</dbReference>
<keyword evidence="8" id="KW-0819">tRNA processing</keyword>
<feature type="compositionally biased region" description="Basic and acidic residues" evidence="9">
    <location>
        <begin position="421"/>
        <end position="430"/>
    </location>
</feature>
<feature type="region of interest" description="Disordered" evidence="9">
    <location>
        <begin position="98"/>
        <end position="153"/>
    </location>
</feature>
<keyword evidence="8" id="KW-0820">tRNA-binding</keyword>
<dbReference type="Gene3D" id="2.40.50.140">
    <property type="entry name" value="Nucleic acid-binding proteins"/>
    <property type="match status" value="2"/>
</dbReference>
<keyword evidence="13" id="KW-1185">Reference proteome</keyword>
<keyword evidence="8" id="KW-0472">Membrane</keyword>
<evidence type="ECO:0000256" key="3">
    <source>
        <dbReference type="ARBA" id="ARBA00022723"/>
    </source>
</evidence>
<evidence type="ECO:0000259" key="11">
    <source>
        <dbReference type="Pfam" id="PF20833"/>
    </source>
</evidence>
<keyword evidence="5 8" id="KW-0378">Hydrolase</keyword>
<keyword evidence="1 8" id="KW-0963">Cytoplasm</keyword>
<evidence type="ECO:0000256" key="5">
    <source>
        <dbReference type="ARBA" id="ARBA00022801"/>
    </source>
</evidence>